<keyword evidence="3" id="KW-0489">Methyltransferase</keyword>
<dbReference type="PROSITE" id="PS50280">
    <property type="entry name" value="SET"/>
    <property type="match status" value="1"/>
</dbReference>
<dbReference type="EMBL" id="JWZX01002197">
    <property type="protein sequence ID" value="KOO30594.1"/>
    <property type="molecule type" value="Genomic_DNA"/>
</dbReference>
<evidence type="ECO:0000313" key="3">
    <source>
        <dbReference type="EMBL" id="KOO30594.1"/>
    </source>
</evidence>
<keyword evidence="4" id="KW-1185">Reference proteome</keyword>
<evidence type="ECO:0000256" key="1">
    <source>
        <dbReference type="SAM" id="SignalP"/>
    </source>
</evidence>
<feature type="domain" description="SET" evidence="2">
    <location>
        <begin position="75"/>
        <end position="281"/>
    </location>
</feature>
<name>A0A0M0JVN2_9EUKA</name>
<dbReference type="Gene3D" id="3.90.1410.10">
    <property type="entry name" value="set domain protein methyltransferase, domain 1"/>
    <property type="match status" value="1"/>
</dbReference>
<sequence length="365" mass="39365">MVMLLFLALVGDAACLRLGPAPSMLANGRMTKKPPAKLGGRGFGAAPPTSGKLLDEPRYTALYEWLRSSPLTNLKKVGIAEFEGGLRGVMALQDIMAGEEIVAIPATLAIDLGADGVDPLPAARRFLGEMHGDTDGEYAAYWAVLPPPDAADLCTPDFFSEKELQMLQWPPLVVETRKRSAQLRKALGERAPNSGTPNDVMAVAGGNMRELRWAVWTILSRVLTVADPTDLGGHKLLIPLIDMFNHRGGSKHYLTGRTDGMLRVVAGATVKAGEQIFIKYGTDQTSNVEFVAHYGFVDPKAETADRTLLRMQPAMVPALKHSTLAQDEAELDALKAADGPYQEQLALGLRMALKRAALKEGLLEA</sequence>
<proteinExistence type="predicted"/>
<comment type="caution">
    <text evidence="3">The sequence shown here is derived from an EMBL/GenBank/DDBJ whole genome shotgun (WGS) entry which is preliminary data.</text>
</comment>
<reference evidence="4" key="1">
    <citation type="journal article" date="2015" name="PLoS Genet.">
        <title>Genome Sequence and Transcriptome Analyses of Chrysochromulina tobin: Metabolic Tools for Enhanced Algal Fitness in the Prominent Order Prymnesiales (Haptophyceae).</title>
        <authorList>
            <person name="Hovde B.T."/>
            <person name="Deodato C.R."/>
            <person name="Hunsperger H.M."/>
            <person name="Ryken S.A."/>
            <person name="Yost W."/>
            <person name="Jha R.K."/>
            <person name="Patterson J."/>
            <person name="Monnat R.J. Jr."/>
            <person name="Barlow S.B."/>
            <person name="Starkenburg S.R."/>
            <person name="Cattolico R.A."/>
        </authorList>
    </citation>
    <scope>NUCLEOTIDE SEQUENCE</scope>
    <source>
        <strain evidence="4">CCMP291</strain>
    </source>
</reference>
<accession>A0A0M0JVN2</accession>
<dbReference type="OrthoDB" id="40053at2759"/>
<dbReference type="InterPro" id="IPR050600">
    <property type="entry name" value="SETD3_SETD6_MTase"/>
</dbReference>
<dbReference type="GO" id="GO:0016279">
    <property type="term" value="F:protein-lysine N-methyltransferase activity"/>
    <property type="evidence" value="ECO:0007669"/>
    <property type="project" value="TreeGrafter"/>
</dbReference>
<dbReference type="AlphaFoldDB" id="A0A0M0JVN2"/>
<keyword evidence="1" id="KW-0732">Signal</keyword>
<feature type="signal peptide" evidence="1">
    <location>
        <begin position="1"/>
        <end position="15"/>
    </location>
</feature>
<dbReference type="Proteomes" id="UP000037460">
    <property type="component" value="Unassembled WGS sequence"/>
</dbReference>
<dbReference type="GO" id="GO:0032259">
    <property type="term" value="P:methylation"/>
    <property type="evidence" value="ECO:0007669"/>
    <property type="project" value="UniProtKB-KW"/>
</dbReference>
<evidence type="ECO:0000259" key="2">
    <source>
        <dbReference type="PROSITE" id="PS50280"/>
    </source>
</evidence>
<evidence type="ECO:0000313" key="4">
    <source>
        <dbReference type="Proteomes" id="UP000037460"/>
    </source>
</evidence>
<organism evidence="3 4">
    <name type="scientific">Chrysochromulina tobinii</name>
    <dbReference type="NCBI Taxonomy" id="1460289"/>
    <lineage>
        <taxon>Eukaryota</taxon>
        <taxon>Haptista</taxon>
        <taxon>Haptophyta</taxon>
        <taxon>Prymnesiophyceae</taxon>
        <taxon>Prymnesiales</taxon>
        <taxon>Chrysochromulinaceae</taxon>
        <taxon>Chrysochromulina</taxon>
    </lineage>
</organism>
<keyword evidence="3" id="KW-0808">Transferase</keyword>
<dbReference type="PANTHER" id="PTHR13271">
    <property type="entry name" value="UNCHARACTERIZED PUTATIVE METHYLTRANSFERASE"/>
    <property type="match status" value="1"/>
</dbReference>
<dbReference type="SUPFAM" id="SSF82199">
    <property type="entry name" value="SET domain"/>
    <property type="match status" value="1"/>
</dbReference>
<dbReference type="InterPro" id="IPR001214">
    <property type="entry name" value="SET_dom"/>
</dbReference>
<dbReference type="CDD" id="cd10527">
    <property type="entry name" value="SET_LSMT"/>
    <property type="match status" value="1"/>
</dbReference>
<gene>
    <name evidence="3" type="ORF">Ctob_007912</name>
</gene>
<dbReference type="InterPro" id="IPR046341">
    <property type="entry name" value="SET_dom_sf"/>
</dbReference>
<feature type="chain" id="PRO_5013311712" evidence="1">
    <location>
        <begin position="16"/>
        <end position="365"/>
    </location>
</feature>
<protein>
    <submittedName>
        <fullName evidence="3">Histone-lysine n-methyltransferase</fullName>
    </submittedName>
</protein>
<dbReference type="PANTHER" id="PTHR13271:SF151">
    <property type="entry name" value="SET DOMAIN-CONTAINING PROTEIN 4"/>
    <property type="match status" value="1"/>
</dbReference>